<evidence type="ECO:0000313" key="2">
    <source>
        <dbReference type="EMBL" id="MCS0584205.1"/>
    </source>
</evidence>
<evidence type="ECO:0008006" key="4">
    <source>
        <dbReference type="Google" id="ProtNLM"/>
    </source>
</evidence>
<keyword evidence="1" id="KW-0472">Membrane</keyword>
<feature type="transmembrane region" description="Helical" evidence="1">
    <location>
        <begin position="134"/>
        <end position="156"/>
    </location>
</feature>
<evidence type="ECO:0000256" key="1">
    <source>
        <dbReference type="SAM" id="Phobius"/>
    </source>
</evidence>
<reference evidence="2 3" key="1">
    <citation type="submission" date="2022-08" db="EMBL/GenBank/DDBJ databases">
        <title>Reclassification of Massilia species as members of the genera Telluria, Duganella, Pseudoduganella, Mokoshia gen. nov. and Zemynaea gen. nov. using orthogonal and non-orthogonal genome-based approaches.</title>
        <authorList>
            <person name="Bowman J.P."/>
        </authorList>
    </citation>
    <scope>NUCLEOTIDE SEQUENCE [LARGE SCALE GENOMIC DNA]</scope>
    <source>
        <strain evidence="2 3">JCM 31316</strain>
    </source>
</reference>
<feature type="transmembrane region" description="Helical" evidence="1">
    <location>
        <begin position="68"/>
        <end position="88"/>
    </location>
</feature>
<dbReference type="EMBL" id="JANUGW010000019">
    <property type="protein sequence ID" value="MCS0584205.1"/>
    <property type="molecule type" value="Genomic_DNA"/>
</dbReference>
<keyword evidence="1" id="KW-1133">Transmembrane helix</keyword>
<protein>
    <recommendedName>
        <fullName evidence="4">Transmembrane protein</fullName>
    </recommendedName>
</protein>
<feature type="transmembrane region" description="Helical" evidence="1">
    <location>
        <begin position="94"/>
        <end position="114"/>
    </location>
</feature>
<keyword evidence="1" id="KW-0812">Transmembrane</keyword>
<proteinExistence type="predicted"/>
<sequence length="157" mass="18324">MPTFELTHAGQFLATLAAVVVTAYLFARVEVEIEGDAGWAANLPTWRVEDHPLLDIFWGGRAMTGYHAWMFSFIGVIFHFPLAFMGQWSPQLEARALGAVMLFWIVEDWLWFVVNPAFGWRRFKRELVPWHKRWFAGAPVDYWMFGVLSALLFWYAY</sequence>
<keyword evidence="3" id="KW-1185">Reference proteome</keyword>
<evidence type="ECO:0000313" key="3">
    <source>
        <dbReference type="Proteomes" id="UP001204151"/>
    </source>
</evidence>
<feature type="transmembrane region" description="Helical" evidence="1">
    <location>
        <begin position="6"/>
        <end position="27"/>
    </location>
</feature>
<organism evidence="2 3">
    <name type="scientific">Massilia pinisoli</name>
    <dbReference type="NCBI Taxonomy" id="1772194"/>
    <lineage>
        <taxon>Bacteria</taxon>
        <taxon>Pseudomonadati</taxon>
        <taxon>Pseudomonadota</taxon>
        <taxon>Betaproteobacteria</taxon>
        <taxon>Burkholderiales</taxon>
        <taxon>Oxalobacteraceae</taxon>
        <taxon>Telluria group</taxon>
        <taxon>Massilia</taxon>
    </lineage>
</organism>
<accession>A0ABT1ZW81</accession>
<dbReference type="Proteomes" id="UP001204151">
    <property type="component" value="Unassembled WGS sequence"/>
</dbReference>
<gene>
    <name evidence="2" type="ORF">NX784_21650</name>
</gene>
<name>A0ABT1ZW81_9BURK</name>
<comment type="caution">
    <text evidence="2">The sequence shown here is derived from an EMBL/GenBank/DDBJ whole genome shotgun (WGS) entry which is preliminary data.</text>
</comment>
<dbReference type="RefSeq" id="WP_258818767.1">
    <property type="nucleotide sequence ID" value="NZ_JANUGW010000019.1"/>
</dbReference>